<accession>A0A8T1VI90</accession>
<organism evidence="1 2">
    <name type="scientific">Phytophthora pseudosyringae</name>
    <dbReference type="NCBI Taxonomy" id="221518"/>
    <lineage>
        <taxon>Eukaryota</taxon>
        <taxon>Sar</taxon>
        <taxon>Stramenopiles</taxon>
        <taxon>Oomycota</taxon>
        <taxon>Peronosporomycetes</taxon>
        <taxon>Peronosporales</taxon>
        <taxon>Peronosporaceae</taxon>
        <taxon>Phytophthora</taxon>
    </lineage>
</organism>
<evidence type="ECO:0000313" key="2">
    <source>
        <dbReference type="Proteomes" id="UP000694044"/>
    </source>
</evidence>
<keyword evidence="2" id="KW-1185">Reference proteome</keyword>
<protein>
    <submittedName>
        <fullName evidence="1">DNA excision repair protein ERCC-6</fullName>
    </submittedName>
</protein>
<dbReference type="Proteomes" id="UP000694044">
    <property type="component" value="Unassembled WGS sequence"/>
</dbReference>
<comment type="caution">
    <text evidence="1">The sequence shown here is derived from an EMBL/GenBank/DDBJ whole genome shotgun (WGS) entry which is preliminary data.</text>
</comment>
<dbReference type="EMBL" id="JAGDFM010000276">
    <property type="protein sequence ID" value="KAG7380801.1"/>
    <property type="molecule type" value="Genomic_DNA"/>
</dbReference>
<name>A0A8T1VI90_9STRA</name>
<gene>
    <name evidence="1" type="primary">ERCC6_4</name>
    <name evidence="1" type="ORF">PHYPSEUDO_006761</name>
</gene>
<reference evidence="1" key="1">
    <citation type="submission" date="2021-02" db="EMBL/GenBank/DDBJ databases">
        <authorList>
            <person name="Palmer J.M."/>
        </authorList>
    </citation>
    <scope>NUCLEOTIDE SEQUENCE</scope>
    <source>
        <strain evidence="1">SCRP734</strain>
    </source>
</reference>
<evidence type="ECO:0000313" key="1">
    <source>
        <dbReference type="EMBL" id="KAG7380801.1"/>
    </source>
</evidence>
<dbReference type="OrthoDB" id="113235at2759"/>
<proteinExistence type="predicted"/>
<sequence length="115" mass="13080">MDAGDLEFCQSLLPKGTCILDFTEYCETPQMIEWKLDCGYLKRDHYGAAEAIRDLAAAGQLELMKRVAHEHTPPPQDADWTGEWYEALLEACKTGRLSVVKWLLQHPTCTRLLVL</sequence>
<dbReference type="AlphaFoldDB" id="A0A8T1VI90"/>